<dbReference type="Gene3D" id="2.40.30.170">
    <property type="match status" value="1"/>
</dbReference>
<organism evidence="10 11">
    <name type="scientific">Algivirga pacifica</name>
    <dbReference type="NCBI Taxonomy" id="1162670"/>
    <lineage>
        <taxon>Bacteria</taxon>
        <taxon>Pseudomonadati</taxon>
        <taxon>Bacteroidota</taxon>
        <taxon>Cytophagia</taxon>
        <taxon>Cytophagales</taxon>
        <taxon>Flammeovirgaceae</taxon>
        <taxon>Algivirga</taxon>
    </lineage>
</organism>
<accession>A0ABP9DAB6</accession>
<sequence>MKKIQTITVTAVVTLSLGILLGWVIFGIQETPRETPHIEKYSTETMWTCSMHPQIRQPEEGDCPICGMDLIPLKDEIDKGDPLAVKMSPTAMKLANIQTDLVGRMHPVKEVNLHGKVQVDERRVYSQTSHIKGRIEKLMINFTGEYVKKYQPIAQIYSPELITAQQELFEARKIMDTQPMLFNAAKEKLKNWKLTEAQIERILQKGTPDESFPVLSDHAGYVTAKMVNSGDHVMEGAVLFQVADLSKVWVLLDIYESDLPWVNKGDKVQIRVSSLPGKLFEGVIDYIDPVINPQTRVAKARLVINNPTLQLKPEMFVSAVVEATLKQTKDALVIPKSAVMWTGERSVVYVKTEEKQGVYFRMREIELGTALGDSYILKDGLSEGEEIATHGTFSIDAAAQLAGKPSMMSGEKNTLDNIKVIAITSKAKATFKPLYTAYFELKEQLAADDFLKAKMAGLSLKEALNKVNTNALDLKAQKVWGKIKQDMEKPLQYVSDHENIESLRKDFEVISEVMLQLTVTFQPLDHTIYQQYCPMAFDNKGAIWLSLEEEVKNPYFGEMMLRCGEVQHVIKR</sequence>
<evidence type="ECO:0000259" key="4">
    <source>
        <dbReference type="Pfam" id="PF11827"/>
    </source>
</evidence>
<feature type="domain" description="Heavy metal binding" evidence="5">
    <location>
        <begin position="47"/>
        <end position="72"/>
    </location>
</feature>
<dbReference type="Pfam" id="PF25975">
    <property type="entry name" value="CzcB_C"/>
    <property type="match status" value="1"/>
</dbReference>
<dbReference type="InterPro" id="IPR058791">
    <property type="entry name" value="3HB_CusB"/>
</dbReference>
<dbReference type="SUPFAM" id="SSF111369">
    <property type="entry name" value="HlyD-like secretion proteins"/>
    <property type="match status" value="1"/>
</dbReference>
<dbReference type="InterPro" id="IPR051909">
    <property type="entry name" value="MFP_Cation_Efflux"/>
</dbReference>
<dbReference type="Pfam" id="PF19335">
    <property type="entry name" value="HMBD"/>
    <property type="match status" value="1"/>
</dbReference>
<dbReference type="InterPro" id="IPR058790">
    <property type="entry name" value="BSH_CusB"/>
</dbReference>
<evidence type="ECO:0000259" key="5">
    <source>
        <dbReference type="Pfam" id="PF19335"/>
    </source>
</evidence>
<dbReference type="Pfam" id="PF25869">
    <property type="entry name" value="3HB_CusB"/>
    <property type="match status" value="1"/>
</dbReference>
<dbReference type="InterPro" id="IPR021782">
    <property type="entry name" value="DUF3347"/>
</dbReference>
<gene>
    <name evidence="10" type="ORF">GCM10023331_19800</name>
</gene>
<dbReference type="PANTHER" id="PTHR30097:SF15">
    <property type="entry name" value="CATION EFFLUX SYSTEM PROTEIN CUSB"/>
    <property type="match status" value="1"/>
</dbReference>
<evidence type="ECO:0000256" key="3">
    <source>
        <dbReference type="SAM" id="Phobius"/>
    </source>
</evidence>
<evidence type="ECO:0000313" key="11">
    <source>
        <dbReference type="Proteomes" id="UP001500298"/>
    </source>
</evidence>
<evidence type="ECO:0000259" key="8">
    <source>
        <dbReference type="Pfam" id="PF25954"/>
    </source>
</evidence>
<dbReference type="RefSeq" id="WP_345371405.1">
    <property type="nucleotide sequence ID" value="NZ_BAABJX010000030.1"/>
</dbReference>
<comment type="similarity">
    <text evidence="1">Belongs to the membrane fusion protein (MFP) (TC 8.A.1) family.</text>
</comment>
<evidence type="ECO:0000313" key="10">
    <source>
        <dbReference type="EMBL" id="GAA4834617.1"/>
    </source>
</evidence>
<keyword evidence="3" id="KW-0812">Transmembrane</keyword>
<dbReference type="Pfam" id="PF25954">
    <property type="entry name" value="Beta-barrel_RND_2"/>
    <property type="match status" value="1"/>
</dbReference>
<evidence type="ECO:0000256" key="1">
    <source>
        <dbReference type="ARBA" id="ARBA00009477"/>
    </source>
</evidence>
<protein>
    <recommendedName>
        <fullName evidence="12">Membrane fusion protein, Cu(I)/Ag(I) efflux system</fullName>
    </recommendedName>
</protein>
<dbReference type="InterPro" id="IPR058649">
    <property type="entry name" value="CzcB_C"/>
</dbReference>
<dbReference type="EMBL" id="BAABJX010000030">
    <property type="protein sequence ID" value="GAA4834617.1"/>
    <property type="molecule type" value="Genomic_DNA"/>
</dbReference>
<dbReference type="InterPro" id="IPR006143">
    <property type="entry name" value="RND_pump_MFP"/>
</dbReference>
<dbReference type="PANTHER" id="PTHR30097">
    <property type="entry name" value="CATION EFFLUX SYSTEM PROTEIN CUSB"/>
    <property type="match status" value="1"/>
</dbReference>
<feature type="transmembrane region" description="Helical" evidence="3">
    <location>
        <begin position="7"/>
        <end position="26"/>
    </location>
</feature>
<proteinExistence type="inferred from homology"/>
<dbReference type="Pfam" id="PF25919">
    <property type="entry name" value="BSH_CusB"/>
    <property type="match status" value="1"/>
</dbReference>
<evidence type="ECO:0008006" key="12">
    <source>
        <dbReference type="Google" id="ProtNLM"/>
    </source>
</evidence>
<evidence type="ECO:0000256" key="2">
    <source>
        <dbReference type="ARBA" id="ARBA00022448"/>
    </source>
</evidence>
<evidence type="ECO:0000259" key="7">
    <source>
        <dbReference type="Pfam" id="PF25919"/>
    </source>
</evidence>
<dbReference type="Gene3D" id="2.40.420.20">
    <property type="match status" value="1"/>
</dbReference>
<feature type="domain" description="CzcB-like C-terminal circularly permuted SH3-like" evidence="9">
    <location>
        <begin position="333"/>
        <end position="395"/>
    </location>
</feature>
<feature type="domain" description="CusB-like barrel-sandwich hybrid" evidence="7">
    <location>
        <begin position="130"/>
        <end position="243"/>
    </location>
</feature>
<dbReference type="NCBIfam" id="TIGR01730">
    <property type="entry name" value="RND_mfp"/>
    <property type="match status" value="1"/>
</dbReference>
<dbReference type="InterPro" id="IPR058792">
    <property type="entry name" value="Beta-barrel_RND_2"/>
</dbReference>
<name>A0ABP9DAB6_9BACT</name>
<dbReference type="InterPro" id="IPR045800">
    <property type="entry name" value="HMBD"/>
</dbReference>
<keyword evidence="2" id="KW-0813">Transport</keyword>
<dbReference type="Pfam" id="PF11827">
    <property type="entry name" value="DUF3347"/>
    <property type="match status" value="1"/>
</dbReference>
<evidence type="ECO:0000259" key="6">
    <source>
        <dbReference type="Pfam" id="PF25869"/>
    </source>
</evidence>
<feature type="domain" description="CusB-like beta-barrel" evidence="8">
    <location>
        <begin position="247"/>
        <end position="322"/>
    </location>
</feature>
<keyword evidence="3" id="KW-1133">Transmembrane helix</keyword>
<feature type="domain" description="DUF3347" evidence="4">
    <location>
        <begin position="435"/>
        <end position="524"/>
    </location>
</feature>
<dbReference type="Proteomes" id="UP001500298">
    <property type="component" value="Unassembled WGS sequence"/>
</dbReference>
<keyword evidence="3" id="KW-0472">Membrane</keyword>
<reference evidence="11" key="1">
    <citation type="journal article" date="2019" name="Int. J. Syst. Evol. Microbiol.">
        <title>The Global Catalogue of Microorganisms (GCM) 10K type strain sequencing project: providing services to taxonomists for standard genome sequencing and annotation.</title>
        <authorList>
            <consortium name="The Broad Institute Genomics Platform"/>
            <consortium name="The Broad Institute Genome Sequencing Center for Infectious Disease"/>
            <person name="Wu L."/>
            <person name="Ma J."/>
        </authorList>
    </citation>
    <scope>NUCLEOTIDE SEQUENCE [LARGE SCALE GENOMIC DNA]</scope>
    <source>
        <strain evidence="11">JCM 18326</strain>
    </source>
</reference>
<evidence type="ECO:0000259" key="9">
    <source>
        <dbReference type="Pfam" id="PF25975"/>
    </source>
</evidence>
<comment type="caution">
    <text evidence="10">The sequence shown here is derived from an EMBL/GenBank/DDBJ whole genome shotgun (WGS) entry which is preliminary data.</text>
</comment>
<keyword evidence="11" id="KW-1185">Reference proteome</keyword>
<feature type="domain" description="CusB-like three alpha-helical bundle" evidence="6">
    <location>
        <begin position="160"/>
        <end position="208"/>
    </location>
</feature>